<evidence type="ECO:0000256" key="4">
    <source>
        <dbReference type="ARBA" id="ARBA00022741"/>
    </source>
</evidence>
<comment type="similarity">
    <text evidence="7 8">Belongs to the formate--tetrahydrofolate ligase family.</text>
</comment>
<comment type="pathway">
    <text evidence="1 8">One-carbon metabolism; tetrahydrofolate interconversion.</text>
</comment>
<dbReference type="RefSeq" id="WP_108404023.1">
    <property type="nucleotide sequence ID" value="NZ_CP026948.1"/>
</dbReference>
<keyword evidence="10" id="KW-1185">Reference proteome</keyword>
<keyword evidence="4 8" id="KW-0547">Nucleotide-binding</keyword>
<dbReference type="KEGG" id="clia:C3E79_05580"/>
<evidence type="ECO:0000256" key="7">
    <source>
        <dbReference type="ARBA" id="ARBA00061363"/>
    </source>
</evidence>
<dbReference type="Gene3D" id="3.40.50.300">
    <property type="entry name" value="P-loop containing nucleotide triphosphate hydrolases"/>
    <property type="match status" value="1"/>
</dbReference>
<dbReference type="EMBL" id="CP026948">
    <property type="protein sequence ID" value="AWB84014.1"/>
    <property type="molecule type" value="Genomic_DNA"/>
</dbReference>
<dbReference type="Proteomes" id="UP000244754">
    <property type="component" value="Chromosome"/>
</dbReference>
<dbReference type="InterPro" id="IPR000559">
    <property type="entry name" value="Formate_THF_ligase"/>
</dbReference>
<keyword evidence="5 8" id="KW-0067">ATP-binding</keyword>
<dbReference type="Gene3D" id="3.30.1510.10">
    <property type="entry name" value="Domain 2, N(10)-formyltetrahydrofolate synthetase"/>
    <property type="match status" value="1"/>
</dbReference>
<organism evidence="9 10">
    <name type="scientific">Corynebacterium liangguodongii</name>
    <dbReference type="NCBI Taxonomy" id="2079535"/>
    <lineage>
        <taxon>Bacteria</taxon>
        <taxon>Bacillati</taxon>
        <taxon>Actinomycetota</taxon>
        <taxon>Actinomycetes</taxon>
        <taxon>Mycobacteriales</taxon>
        <taxon>Corynebacteriaceae</taxon>
        <taxon>Corynebacterium</taxon>
    </lineage>
</organism>
<dbReference type="InterPro" id="IPR027417">
    <property type="entry name" value="P-loop_NTPase"/>
</dbReference>
<feature type="binding site" evidence="8">
    <location>
        <begin position="69"/>
        <end position="76"/>
    </location>
    <ligand>
        <name>ATP</name>
        <dbReference type="ChEBI" id="CHEBI:30616"/>
    </ligand>
</feature>
<dbReference type="OrthoDB" id="9761733at2"/>
<evidence type="ECO:0000256" key="1">
    <source>
        <dbReference type="ARBA" id="ARBA00004777"/>
    </source>
</evidence>
<evidence type="ECO:0000256" key="8">
    <source>
        <dbReference type="HAMAP-Rule" id="MF_01543"/>
    </source>
</evidence>
<keyword evidence="2 8" id="KW-0554">One-carbon metabolism</keyword>
<name>A0A2S0WE63_9CORY</name>
<dbReference type="CDD" id="cd00477">
    <property type="entry name" value="FTHFS"/>
    <property type="match status" value="1"/>
</dbReference>
<protein>
    <recommendedName>
        <fullName evidence="8">Formate--tetrahydrofolate ligase</fullName>
        <ecNumber evidence="8">6.3.4.3</ecNumber>
    </recommendedName>
    <alternativeName>
        <fullName evidence="8">Formyltetrahydrofolate synthetase</fullName>
        <shortName evidence="8">FHS</shortName>
        <shortName evidence="8">FTHFS</shortName>
    </alternativeName>
</protein>
<dbReference type="GO" id="GO:0035999">
    <property type="term" value="P:tetrahydrofolate interconversion"/>
    <property type="evidence" value="ECO:0007669"/>
    <property type="project" value="UniProtKB-UniRule"/>
</dbReference>
<accession>A0A2S0WE63</accession>
<evidence type="ECO:0000256" key="5">
    <source>
        <dbReference type="ARBA" id="ARBA00022840"/>
    </source>
</evidence>
<evidence type="ECO:0000313" key="9">
    <source>
        <dbReference type="EMBL" id="AWB84014.1"/>
    </source>
</evidence>
<dbReference type="PROSITE" id="PS00721">
    <property type="entry name" value="FTHFS_1"/>
    <property type="match status" value="1"/>
</dbReference>
<dbReference type="NCBIfam" id="NF010030">
    <property type="entry name" value="PRK13505.1"/>
    <property type="match status" value="1"/>
</dbReference>
<dbReference type="UniPathway" id="UPA00193"/>
<dbReference type="GO" id="GO:0005524">
    <property type="term" value="F:ATP binding"/>
    <property type="evidence" value="ECO:0007669"/>
    <property type="project" value="UniProtKB-UniRule"/>
</dbReference>
<evidence type="ECO:0000313" key="10">
    <source>
        <dbReference type="Proteomes" id="UP000244754"/>
    </source>
</evidence>
<dbReference type="PROSITE" id="PS00722">
    <property type="entry name" value="FTHFS_2"/>
    <property type="match status" value="1"/>
</dbReference>
<dbReference type="GO" id="GO:0004329">
    <property type="term" value="F:formate-tetrahydrofolate ligase activity"/>
    <property type="evidence" value="ECO:0007669"/>
    <property type="project" value="UniProtKB-UniRule"/>
</dbReference>
<dbReference type="Gene3D" id="3.10.410.10">
    <property type="entry name" value="Formyltetrahydrofolate synthetase, domain 3"/>
    <property type="match status" value="1"/>
</dbReference>
<comment type="catalytic activity">
    <reaction evidence="6 8">
        <text>(6S)-5,6,7,8-tetrahydrofolate + formate + ATP = (6R)-10-formyltetrahydrofolate + ADP + phosphate</text>
        <dbReference type="Rhea" id="RHEA:20221"/>
        <dbReference type="ChEBI" id="CHEBI:15740"/>
        <dbReference type="ChEBI" id="CHEBI:30616"/>
        <dbReference type="ChEBI" id="CHEBI:43474"/>
        <dbReference type="ChEBI" id="CHEBI:57453"/>
        <dbReference type="ChEBI" id="CHEBI:195366"/>
        <dbReference type="ChEBI" id="CHEBI:456216"/>
        <dbReference type="EC" id="6.3.4.3"/>
    </reaction>
</comment>
<sequence length="558" mass="58072">MATKNTDVKTDVDIAQAHTLAPITDIAAKAGITEDALIPYGKYMAKVDTGSLAHEPTGSVVLVTGVSPTPAGEGKSTVLIGLADALAKIGKRSAVALREPSLGPVMGIKGGAAGGGYAQVVPMENINLHFTGDFHAITAANNTLAALIDNHIHQGNALGIDPRRVTWARCLDVNDRSLRSVVTGLGAPADGTPMQAGFSITAASEVMAIVCLATDLADLKERLARITIGLNYDKVPVTAGDLGAQGAMAALLVDAIKPNLVQTLGGTPALVHGGPFANIAHGCNTITATRTAQRIADIVVTEAGFGSDLGAEKFFDIKARYAGLDVAGAVIVATIRSLKYNGGVAKDKLTEENVEALRRGVANLERHVDNVSKFGVSPVVALNLFTSDTDAEREFMRDWAEEHGVALAEVEAWAKGGDGAIDLANLVVDKLAQGSSHPLYDPAKGVERSIETIATEIYRAADVQYSNAALKDLQMLKDNGLDTLPVCISKTQYSFSDDPTALGAPEGHTLHVRSLIPRTGAGFVLALTGDVMTMPGLPKKPAAENIDVDANGVISGLF</sequence>
<dbReference type="AlphaFoldDB" id="A0A2S0WE63"/>
<proteinExistence type="inferred from homology"/>
<dbReference type="FunFam" id="3.30.1510.10:FF:000001">
    <property type="entry name" value="Formate--tetrahydrofolate ligase"/>
    <property type="match status" value="1"/>
</dbReference>
<dbReference type="HAMAP" id="MF_01543">
    <property type="entry name" value="FTHFS"/>
    <property type="match status" value="1"/>
</dbReference>
<evidence type="ECO:0000256" key="3">
    <source>
        <dbReference type="ARBA" id="ARBA00022598"/>
    </source>
</evidence>
<dbReference type="InterPro" id="IPR020628">
    <property type="entry name" value="Formate_THF_ligase_CS"/>
</dbReference>
<gene>
    <name evidence="8" type="primary">fhs</name>
    <name evidence="9" type="ORF">C3E79_05580</name>
</gene>
<keyword evidence="3 8" id="KW-0436">Ligase</keyword>
<evidence type="ECO:0000256" key="2">
    <source>
        <dbReference type="ARBA" id="ARBA00022563"/>
    </source>
</evidence>
<reference evidence="10" key="1">
    <citation type="submission" date="2018-01" db="EMBL/GenBank/DDBJ databases">
        <authorList>
            <person name="Li J."/>
        </authorList>
    </citation>
    <scope>NUCLEOTIDE SEQUENCE [LARGE SCALE GENOMIC DNA]</scope>
    <source>
        <strain evidence="10">2184</strain>
    </source>
</reference>
<dbReference type="EC" id="6.3.4.3" evidence="8"/>
<dbReference type="Pfam" id="PF01268">
    <property type="entry name" value="FTHFS"/>
    <property type="match status" value="1"/>
</dbReference>
<evidence type="ECO:0000256" key="6">
    <source>
        <dbReference type="ARBA" id="ARBA00049033"/>
    </source>
</evidence>
<dbReference type="SUPFAM" id="SSF52540">
    <property type="entry name" value="P-loop containing nucleoside triphosphate hydrolases"/>
    <property type="match status" value="1"/>
</dbReference>